<organism evidence="7">
    <name type="scientific">freshwater metagenome</name>
    <dbReference type="NCBI Taxonomy" id="449393"/>
    <lineage>
        <taxon>unclassified sequences</taxon>
        <taxon>metagenomes</taxon>
        <taxon>ecological metagenomes</taxon>
    </lineage>
</organism>
<sequence>MNFKRSAKTTGKNVVVASITSAPESLSVDQSGRQRRYFYSMMLRTLCFILAVILPSPYRWIALFGAVVLPYVSVIIANAGRETISGRSFKPFTSQNEIGQ</sequence>
<dbReference type="EMBL" id="CAEZSC010000032">
    <property type="protein sequence ID" value="CAB4534550.1"/>
    <property type="molecule type" value="Genomic_DNA"/>
</dbReference>
<evidence type="ECO:0000313" key="7">
    <source>
        <dbReference type="EMBL" id="CAB5018353.1"/>
    </source>
</evidence>
<evidence type="ECO:0000313" key="6">
    <source>
        <dbReference type="EMBL" id="CAB4891765.1"/>
    </source>
</evidence>
<dbReference type="EMBL" id="CAEZYL010000052">
    <property type="protein sequence ID" value="CAB4725438.1"/>
    <property type="molecule type" value="Genomic_DNA"/>
</dbReference>
<keyword evidence="1" id="KW-0812">Transmembrane</keyword>
<evidence type="ECO:0000313" key="4">
    <source>
        <dbReference type="EMBL" id="CAB4617399.1"/>
    </source>
</evidence>
<evidence type="ECO:0000313" key="5">
    <source>
        <dbReference type="EMBL" id="CAB4725438.1"/>
    </source>
</evidence>
<feature type="transmembrane region" description="Helical" evidence="1">
    <location>
        <begin position="60"/>
        <end position="80"/>
    </location>
</feature>
<dbReference type="InterPro" id="IPR021449">
    <property type="entry name" value="DUF3099"/>
</dbReference>
<protein>
    <submittedName>
        <fullName evidence="7">Unannotated protein</fullName>
    </submittedName>
</protein>
<evidence type="ECO:0000256" key="1">
    <source>
        <dbReference type="SAM" id="Phobius"/>
    </source>
</evidence>
<evidence type="ECO:0000313" key="2">
    <source>
        <dbReference type="EMBL" id="CAB4534550.1"/>
    </source>
</evidence>
<gene>
    <name evidence="2" type="ORF">UFOPK1380_00658</name>
    <name evidence="3" type="ORF">UFOPK1778_01004</name>
    <name evidence="4" type="ORF">UFOPK1863_00805</name>
    <name evidence="5" type="ORF">UFOPK2689_00859</name>
    <name evidence="6" type="ORF">UFOPK3555_00402</name>
    <name evidence="7" type="ORF">UFOPK4095_00855</name>
</gene>
<dbReference type="EMBL" id="CAFBME010000026">
    <property type="protein sequence ID" value="CAB4891765.1"/>
    <property type="molecule type" value="Genomic_DNA"/>
</dbReference>
<accession>A0A6J7QRM8</accession>
<evidence type="ECO:0000313" key="3">
    <source>
        <dbReference type="EMBL" id="CAB4596624.1"/>
    </source>
</evidence>
<dbReference type="AlphaFoldDB" id="A0A6J7QRM8"/>
<keyword evidence="1" id="KW-1133">Transmembrane helix</keyword>
<dbReference type="EMBL" id="CAEZUY010000076">
    <property type="protein sequence ID" value="CAB4617399.1"/>
    <property type="molecule type" value="Genomic_DNA"/>
</dbReference>
<keyword evidence="1" id="KW-0472">Membrane</keyword>
<feature type="transmembrane region" description="Helical" evidence="1">
    <location>
        <begin position="37"/>
        <end position="54"/>
    </location>
</feature>
<dbReference type="EMBL" id="CAFBPI010000052">
    <property type="protein sequence ID" value="CAB5018353.1"/>
    <property type="molecule type" value="Genomic_DNA"/>
</dbReference>
<dbReference type="EMBL" id="CAEZUD010000061">
    <property type="protein sequence ID" value="CAB4596624.1"/>
    <property type="molecule type" value="Genomic_DNA"/>
</dbReference>
<proteinExistence type="predicted"/>
<name>A0A6J7QRM8_9ZZZZ</name>
<reference evidence="7" key="1">
    <citation type="submission" date="2020-05" db="EMBL/GenBank/DDBJ databases">
        <authorList>
            <person name="Chiriac C."/>
            <person name="Salcher M."/>
            <person name="Ghai R."/>
            <person name="Kavagutti S V."/>
        </authorList>
    </citation>
    <scope>NUCLEOTIDE SEQUENCE</scope>
</reference>
<dbReference type="Pfam" id="PF11298">
    <property type="entry name" value="DUF3099"/>
    <property type="match status" value="1"/>
</dbReference>